<dbReference type="RefSeq" id="XP_033454503.1">
    <property type="nucleotide sequence ID" value="XM_033589816.1"/>
</dbReference>
<feature type="non-terminal residue" evidence="5">
    <location>
        <position position="1"/>
    </location>
</feature>
<evidence type="ECO:0000313" key="5">
    <source>
        <dbReference type="EMBL" id="KAF1934255.1"/>
    </source>
</evidence>
<evidence type="ECO:0000256" key="3">
    <source>
        <dbReference type="ARBA" id="ARBA00023242"/>
    </source>
</evidence>
<dbReference type="GO" id="GO:0006364">
    <property type="term" value="P:rRNA processing"/>
    <property type="evidence" value="ECO:0007669"/>
    <property type="project" value="TreeGrafter"/>
</dbReference>
<dbReference type="GO" id="GO:0001682">
    <property type="term" value="P:tRNA 5'-leader removal"/>
    <property type="evidence" value="ECO:0007669"/>
    <property type="project" value="InterPro"/>
</dbReference>
<dbReference type="GO" id="GO:0003723">
    <property type="term" value="F:RNA binding"/>
    <property type="evidence" value="ECO:0007669"/>
    <property type="project" value="TreeGrafter"/>
</dbReference>
<dbReference type="OrthoDB" id="5416589at2759"/>
<dbReference type="InterPro" id="IPR036882">
    <property type="entry name" value="Alba-like_dom_sf"/>
</dbReference>
<reference evidence="5" key="1">
    <citation type="journal article" date="2020" name="Stud. Mycol.">
        <title>101 Dothideomycetes genomes: a test case for predicting lifestyles and emergence of pathogens.</title>
        <authorList>
            <person name="Haridas S."/>
            <person name="Albert R."/>
            <person name="Binder M."/>
            <person name="Bloem J."/>
            <person name="Labutti K."/>
            <person name="Salamov A."/>
            <person name="Andreopoulos B."/>
            <person name="Baker S."/>
            <person name="Barry K."/>
            <person name="Bills G."/>
            <person name="Bluhm B."/>
            <person name="Cannon C."/>
            <person name="Castanera R."/>
            <person name="Culley D."/>
            <person name="Daum C."/>
            <person name="Ezra D."/>
            <person name="Gonzalez J."/>
            <person name="Henrissat B."/>
            <person name="Kuo A."/>
            <person name="Liang C."/>
            <person name="Lipzen A."/>
            <person name="Lutzoni F."/>
            <person name="Magnuson J."/>
            <person name="Mondo S."/>
            <person name="Nolan M."/>
            <person name="Ohm R."/>
            <person name="Pangilinan J."/>
            <person name="Park H.-J."/>
            <person name="Ramirez L."/>
            <person name="Alfaro M."/>
            <person name="Sun H."/>
            <person name="Tritt A."/>
            <person name="Yoshinaga Y."/>
            <person name="Zwiers L.-H."/>
            <person name="Turgeon B."/>
            <person name="Goodwin S."/>
            <person name="Spatafora J."/>
            <person name="Crous P."/>
            <person name="Grigoriev I."/>
        </authorList>
    </citation>
    <scope>NUCLEOTIDE SEQUENCE</scope>
    <source>
        <strain evidence="5">CBS 183.55</strain>
    </source>
</reference>
<dbReference type="PANTHER" id="PTHR28256:SF1">
    <property type="entry name" value="RIBONUCLEASES P_MRP PROTEIN SUBUNIT POP7"/>
    <property type="match status" value="1"/>
</dbReference>
<feature type="compositionally biased region" description="Acidic residues" evidence="4">
    <location>
        <begin position="172"/>
        <end position="181"/>
    </location>
</feature>
<name>A0A6A5S0K8_9PLEO</name>
<dbReference type="GO" id="GO:0000294">
    <property type="term" value="P:nuclear-transcribed mRNA catabolic process, RNase MRP-dependent"/>
    <property type="evidence" value="ECO:0007669"/>
    <property type="project" value="TreeGrafter"/>
</dbReference>
<keyword evidence="2" id="KW-0819">tRNA processing</keyword>
<dbReference type="InterPro" id="IPR014612">
    <property type="entry name" value="Pop7/Rpp20"/>
</dbReference>
<evidence type="ECO:0000256" key="4">
    <source>
        <dbReference type="SAM" id="MobiDB-lite"/>
    </source>
</evidence>
<dbReference type="AlphaFoldDB" id="A0A6A5S0K8"/>
<organism evidence="5 6">
    <name type="scientific">Didymella exigua CBS 183.55</name>
    <dbReference type="NCBI Taxonomy" id="1150837"/>
    <lineage>
        <taxon>Eukaryota</taxon>
        <taxon>Fungi</taxon>
        <taxon>Dikarya</taxon>
        <taxon>Ascomycota</taxon>
        <taxon>Pezizomycotina</taxon>
        <taxon>Dothideomycetes</taxon>
        <taxon>Pleosporomycetidae</taxon>
        <taxon>Pleosporales</taxon>
        <taxon>Pleosporineae</taxon>
        <taxon>Didymellaceae</taxon>
        <taxon>Didymella</taxon>
    </lineage>
</organism>
<dbReference type="GO" id="GO:0000171">
    <property type="term" value="F:ribonuclease MRP activity"/>
    <property type="evidence" value="ECO:0007669"/>
    <property type="project" value="TreeGrafter"/>
</dbReference>
<dbReference type="GO" id="GO:0034965">
    <property type="term" value="P:intronic box C/D snoRNA processing"/>
    <property type="evidence" value="ECO:0007669"/>
    <property type="project" value="TreeGrafter"/>
</dbReference>
<dbReference type="Gene3D" id="3.30.110.20">
    <property type="entry name" value="Alba-like domain"/>
    <property type="match status" value="1"/>
</dbReference>
<feature type="region of interest" description="Disordered" evidence="4">
    <location>
        <begin position="160"/>
        <end position="185"/>
    </location>
</feature>
<dbReference type="EMBL" id="ML978956">
    <property type="protein sequence ID" value="KAF1934255.1"/>
    <property type="molecule type" value="Genomic_DNA"/>
</dbReference>
<proteinExistence type="predicted"/>
<dbReference type="GO" id="GO:0000172">
    <property type="term" value="C:ribonuclease MRP complex"/>
    <property type="evidence" value="ECO:0007669"/>
    <property type="project" value="InterPro"/>
</dbReference>
<dbReference type="PANTHER" id="PTHR28256">
    <property type="entry name" value="RIBONUCLEASES P/MRP PROTEIN SUBUNIT POP7"/>
    <property type="match status" value="1"/>
</dbReference>
<keyword evidence="6" id="KW-1185">Reference proteome</keyword>
<comment type="subcellular location">
    <subcellularLocation>
        <location evidence="1">Nucleus</location>
    </subcellularLocation>
</comment>
<feature type="region of interest" description="Disordered" evidence="4">
    <location>
        <begin position="64"/>
        <end position="93"/>
    </location>
</feature>
<dbReference type="InterPro" id="IPR020241">
    <property type="entry name" value="RNase_P/MRP_Pop7_fungi"/>
</dbReference>
<dbReference type="GO" id="GO:0005655">
    <property type="term" value="C:nucleolar ribonuclease P complex"/>
    <property type="evidence" value="ECO:0007669"/>
    <property type="project" value="InterPro"/>
</dbReference>
<gene>
    <name evidence="5" type="ORF">M421DRAFT_37695</name>
</gene>
<dbReference type="Pfam" id="PF12328">
    <property type="entry name" value="Rpp20"/>
    <property type="match status" value="1"/>
</dbReference>
<sequence>TARTPSLKRARLPSNAIISKRPLLHAALPSPFASAEKPKVLYITRTSPFIPTCKRIRALLAQTQRRAAQSASEVRGRGRGSRGRGRGQLEANGRLSAADVEASIAEGAGRARGKRETGGGGEEVYLKATGRAIPRALELGVKFQGEDDCRVRVEMGRVQAIDDVEMQPSPDGEPEDEGEDMPETRIRVLSTVTVSIGL</sequence>
<evidence type="ECO:0000313" key="6">
    <source>
        <dbReference type="Proteomes" id="UP000800082"/>
    </source>
</evidence>
<feature type="non-terminal residue" evidence="5">
    <location>
        <position position="198"/>
    </location>
</feature>
<accession>A0A6A5S0K8</accession>
<evidence type="ECO:0000256" key="1">
    <source>
        <dbReference type="ARBA" id="ARBA00004123"/>
    </source>
</evidence>
<dbReference type="GeneID" id="54347464"/>
<dbReference type="Proteomes" id="UP000800082">
    <property type="component" value="Unassembled WGS sequence"/>
</dbReference>
<keyword evidence="3" id="KW-0539">Nucleus</keyword>
<evidence type="ECO:0000256" key="2">
    <source>
        <dbReference type="ARBA" id="ARBA00022694"/>
    </source>
</evidence>
<protein>
    <submittedName>
        <fullName evidence="5">Uncharacterized protein</fullName>
    </submittedName>
</protein>
<dbReference type="GO" id="GO:0004526">
    <property type="term" value="F:ribonuclease P activity"/>
    <property type="evidence" value="ECO:0007669"/>
    <property type="project" value="TreeGrafter"/>
</dbReference>